<dbReference type="Pfam" id="PF01408">
    <property type="entry name" value="GFO_IDH_MocA"/>
    <property type="match status" value="1"/>
</dbReference>
<dbReference type="Gene3D" id="3.30.360.10">
    <property type="entry name" value="Dihydrodipicolinate Reductase, domain 2"/>
    <property type="match status" value="1"/>
</dbReference>
<dbReference type="InterPro" id="IPR036291">
    <property type="entry name" value="NAD(P)-bd_dom_sf"/>
</dbReference>
<dbReference type="PANTHER" id="PTHR43818">
    <property type="entry name" value="BCDNA.GH03377"/>
    <property type="match status" value="1"/>
</dbReference>
<dbReference type="SUPFAM" id="SSF51735">
    <property type="entry name" value="NAD(P)-binding Rossmann-fold domains"/>
    <property type="match status" value="1"/>
</dbReference>
<evidence type="ECO:0000313" key="5">
    <source>
        <dbReference type="Proteomes" id="UP000077412"/>
    </source>
</evidence>
<gene>
    <name evidence="4" type="ORF">ABE41_017775</name>
</gene>
<dbReference type="KEGG" id="far:ABE41_017775"/>
<dbReference type="AlphaFoldDB" id="A0A1B1Z8T0"/>
<evidence type="ECO:0000259" key="2">
    <source>
        <dbReference type="Pfam" id="PF01408"/>
    </source>
</evidence>
<name>A0A1B1Z8T0_9BACL</name>
<evidence type="ECO:0000259" key="3">
    <source>
        <dbReference type="Pfam" id="PF22725"/>
    </source>
</evidence>
<dbReference type="GO" id="GO:0016491">
    <property type="term" value="F:oxidoreductase activity"/>
    <property type="evidence" value="ECO:0007669"/>
    <property type="project" value="UniProtKB-KW"/>
</dbReference>
<dbReference type="InterPro" id="IPR050463">
    <property type="entry name" value="Gfo/Idh/MocA_oxidrdct_glycsds"/>
</dbReference>
<feature type="domain" description="GFO/IDH/MocA-like oxidoreductase" evidence="3">
    <location>
        <begin position="134"/>
        <end position="269"/>
    </location>
</feature>
<dbReference type="RefSeq" id="WP_066293263.1">
    <property type="nucleotide sequence ID" value="NZ_CP016761.1"/>
</dbReference>
<sequence>MSLRIGIVGTGRTIGVASDHLHGIQANPGWILSAVYDIVPDNAKQWIQQHNLASALICSSLEELLDKVDAVVICTDNLSHGTIAREAFKRKLPVLCEKPLSVDYHESKKLAEEAAAVGVVNYMGMQYRYHPYAQLIKEIISSGELGDIFSYRHKLGGGRIGNPNVGMEWRMKKETSGAGAVADFGIHQVDLIHFFLHETCGEITSVQAELATFIQARQSEGASAAPVTNDDIAVVIARLENGAMITLNNSRLLPQDGDGIEIVGTKAAISMDQHGRLFLRKKNADGSWSGEREELEIEERHKFLGLARGKQYKEFYEAVKNNQPHELSFAYAAQAARVIDAAVLSSQEGRRVSISEIE</sequence>
<organism evidence="4 5">
    <name type="scientific">Fictibacillus arsenicus</name>
    <dbReference type="NCBI Taxonomy" id="255247"/>
    <lineage>
        <taxon>Bacteria</taxon>
        <taxon>Bacillati</taxon>
        <taxon>Bacillota</taxon>
        <taxon>Bacilli</taxon>
        <taxon>Bacillales</taxon>
        <taxon>Fictibacillaceae</taxon>
        <taxon>Fictibacillus</taxon>
    </lineage>
</organism>
<dbReference type="SUPFAM" id="SSF55347">
    <property type="entry name" value="Glyceraldehyde-3-phosphate dehydrogenase-like, C-terminal domain"/>
    <property type="match status" value="1"/>
</dbReference>
<accession>A0A1B1Z8T0</accession>
<evidence type="ECO:0000256" key="1">
    <source>
        <dbReference type="ARBA" id="ARBA00023002"/>
    </source>
</evidence>
<dbReference type="Gene3D" id="3.40.50.720">
    <property type="entry name" value="NAD(P)-binding Rossmann-like Domain"/>
    <property type="match status" value="1"/>
</dbReference>
<dbReference type="EMBL" id="CP016761">
    <property type="protein sequence ID" value="ANX13864.1"/>
    <property type="molecule type" value="Genomic_DNA"/>
</dbReference>
<feature type="domain" description="Gfo/Idh/MocA-like oxidoreductase N-terminal" evidence="2">
    <location>
        <begin position="3"/>
        <end position="121"/>
    </location>
</feature>
<dbReference type="PANTHER" id="PTHR43818:SF11">
    <property type="entry name" value="BCDNA.GH03377"/>
    <property type="match status" value="1"/>
</dbReference>
<reference evidence="4 5" key="1">
    <citation type="submission" date="2016-08" db="EMBL/GenBank/DDBJ databases">
        <title>Complete genome sequence of Fictibacillus arsenicus G25-54, a strain with toxicity to nematodes and a potential arsenic-resistance activity.</title>
        <authorList>
            <person name="Zheng Z."/>
        </authorList>
    </citation>
    <scope>NUCLEOTIDE SEQUENCE [LARGE SCALE GENOMIC DNA]</scope>
    <source>
        <strain evidence="4 5">G25-54</strain>
    </source>
</reference>
<dbReference type="Proteomes" id="UP000077412">
    <property type="component" value="Chromosome"/>
</dbReference>
<proteinExistence type="predicted"/>
<keyword evidence="1" id="KW-0560">Oxidoreductase</keyword>
<dbReference type="GO" id="GO:0000166">
    <property type="term" value="F:nucleotide binding"/>
    <property type="evidence" value="ECO:0007669"/>
    <property type="project" value="InterPro"/>
</dbReference>
<dbReference type="InterPro" id="IPR000683">
    <property type="entry name" value="Gfo/Idh/MocA-like_OxRdtase_N"/>
</dbReference>
<dbReference type="InterPro" id="IPR055170">
    <property type="entry name" value="GFO_IDH_MocA-like_dom"/>
</dbReference>
<dbReference type="Pfam" id="PF22725">
    <property type="entry name" value="GFO_IDH_MocA_C3"/>
    <property type="match status" value="1"/>
</dbReference>
<keyword evidence="5" id="KW-1185">Reference proteome</keyword>
<dbReference type="STRING" id="255247.ABE41_017775"/>
<evidence type="ECO:0000313" key="4">
    <source>
        <dbReference type="EMBL" id="ANX13864.1"/>
    </source>
</evidence>
<evidence type="ECO:0008006" key="6">
    <source>
        <dbReference type="Google" id="ProtNLM"/>
    </source>
</evidence>
<protein>
    <recommendedName>
        <fullName evidence="6">Oxidoreductase</fullName>
    </recommendedName>
</protein>
<dbReference type="OrthoDB" id="9815825at2"/>